<feature type="transmembrane region" description="Helical" evidence="8">
    <location>
        <begin position="239"/>
        <end position="266"/>
    </location>
</feature>
<organism evidence="9 10">
    <name type="scientific">Streptomyces phyllanthi</name>
    <dbReference type="NCBI Taxonomy" id="1803180"/>
    <lineage>
        <taxon>Bacteria</taxon>
        <taxon>Bacillati</taxon>
        <taxon>Actinomycetota</taxon>
        <taxon>Actinomycetes</taxon>
        <taxon>Kitasatosporales</taxon>
        <taxon>Streptomycetaceae</taxon>
        <taxon>Streptomyces</taxon>
    </lineage>
</organism>
<feature type="transmembrane region" description="Helical" evidence="8">
    <location>
        <begin position="80"/>
        <end position="98"/>
    </location>
</feature>
<evidence type="ECO:0000256" key="1">
    <source>
        <dbReference type="ARBA" id="ARBA00004141"/>
    </source>
</evidence>
<protein>
    <submittedName>
        <fullName evidence="9">DUF2029 domain-containing protein</fullName>
    </submittedName>
</protein>
<sequence length="462" mass="46856">MVLPVDLRRCQALGLAGSAVLALGGETAGALPARELLAPTSAHAALGLVGVYFGVVLLIAAWVLLGRVVRGPEPPAPRSLLVVLAVWAAPLLLAPPLFSRDVYSYLAQGAMVEADLDVYAHGPALLGGPLAAEVAPMWQHTATPYGPVFLALASGLAGLTSGQLPAGLIGMRLIALLGVGLMAVALPRLARHSGVDPAAALWLGALNPLVLLHLVAGAHNDAVMLGLLGVGLVAARGRWYVVGVVLVTLAALVKVPAALGLLAIVVMRGRVHAVRTTATTVGAALATTVVTTALTGTGYGWIGALRTPVSPGNWSPTSVLGRVTGDVLHRLGSELAPLALPVWHAAGLLVTAGVVLHIWLRLRPGPLYALGLSLAAVAVLGPAIRPWYALWGLFLIAAAAPEGSVRARVAAASAVLAPAVMPSGAPPDAGQVALAVSGSALALVMLWQAHQAARAPLLERTV</sequence>
<evidence type="ECO:0000256" key="6">
    <source>
        <dbReference type="ARBA" id="ARBA00023136"/>
    </source>
</evidence>
<feature type="transmembrane region" description="Helical" evidence="8">
    <location>
        <begin position="367"/>
        <end position="384"/>
    </location>
</feature>
<dbReference type="GO" id="GO:0016757">
    <property type="term" value="F:glycosyltransferase activity"/>
    <property type="evidence" value="ECO:0007669"/>
    <property type="project" value="UniProtKB-KW"/>
</dbReference>
<dbReference type="NCBIfam" id="NF038066">
    <property type="entry name" value="MptB"/>
    <property type="match status" value="1"/>
</dbReference>
<dbReference type="RefSeq" id="WP_152788535.1">
    <property type="nucleotide sequence ID" value="NZ_BAABEQ010000183.1"/>
</dbReference>
<comment type="similarity">
    <text evidence="7">Belongs to the MptA/B family.</text>
</comment>
<name>A0A5N8W9U3_9ACTN</name>
<feature type="transmembrane region" description="Helical" evidence="8">
    <location>
        <begin position="164"/>
        <end position="186"/>
    </location>
</feature>
<keyword evidence="6 8" id="KW-0472">Membrane</keyword>
<accession>A0A5N8W9U3</accession>
<keyword evidence="2" id="KW-0328">Glycosyltransferase</keyword>
<evidence type="ECO:0000256" key="7">
    <source>
        <dbReference type="ARBA" id="ARBA00043987"/>
    </source>
</evidence>
<evidence type="ECO:0000313" key="10">
    <source>
        <dbReference type="Proteomes" id="UP000326979"/>
    </source>
</evidence>
<feature type="transmembrane region" description="Helical" evidence="8">
    <location>
        <begin position="44"/>
        <end position="68"/>
    </location>
</feature>
<dbReference type="AlphaFoldDB" id="A0A5N8W9U3"/>
<dbReference type="Proteomes" id="UP000326979">
    <property type="component" value="Unassembled WGS sequence"/>
</dbReference>
<keyword evidence="3" id="KW-0808">Transferase</keyword>
<feature type="transmembrane region" description="Helical" evidence="8">
    <location>
        <begin position="338"/>
        <end position="360"/>
    </location>
</feature>
<keyword evidence="4 8" id="KW-0812">Transmembrane</keyword>
<comment type="subcellular location">
    <subcellularLocation>
        <location evidence="1">Membrane</location>
        <topology evidence="1">Multi-pass membrane protein</topology>
    </subcellularLocation>
</comment>
<dbReference type="EMBL" id="VJZE01000237">
    <property type="protein sequence ID" value="MPY43576.1"/>
    <property type="molecule type" value="Genomic_DNA"/>
</dbReference>
<comment type="caution">
    <text evidence="9">The sequence shown here is derived from an EMBL/GenBank/DDBJ whole genome shotgun (WGS) entry which is preliminary data.</text>
</comment>
<feature type="transmembrane region" description="Helical" evidence="8">
    <location>
        <begin position="198"/>
        <end position="219"/>
    </location>
</feature>
<keyword evidence="10" id="KW-1185">Reference proteome</keyword>
<evidence type="ECO:0000256" key="3">
    <source>
        <dbReference type="ARBA" id="ARBA00022679"/>
    </source>
</evidence>
<keyword evidence="5 8" id="KW-1133">Transmembrane helix</keyword>
<evidence type="ECO:0000256" key="8">
    <source>
        <dbReference type="SAM" id="Phobius"/>
    </source>
</evidence>
<evidence type="ECO:0000256" key="4">
    <source>
        <dbReference type="ARBA" id="ARBA00022692"/>
    </source>
</evidence>
<evidence type="ECO:0000256" key="5">
    <source>
        <dbReference type="ARBA" id="ARBA00022989"/>
    </source>
</evidence>
<feature type="transmembrane region" description="Helical" evidence="8">
    <location>
        <begin position="278"/>
        <end position="302"/>
    </location>
</feature>
<proteinExistence type="inferred from homology"/>
<dbReference type="OrthoDB" id="5242303at2"/>
<dbReference type="Pfam" id="PF26314">
    <property type="entry name" value="MptA_B_family"/>
    <property type="match status" value="1"/>
</dbReference>
<dbReference type="InterPro" id="IPR049829">
    <property type="entry name" value="MptA/B-like"/>
</dbReference>
<reference evidence="9 10" key="1">
    <citation type="submission" date="2019-07" db="EMBL/GenBank/DDBJ databases">
        <title>New species of Amycolatopsis and Streptomyces.</title>
        <authorList>
            <person name="Duangmal K."/>
            <person name="Teo W.F.A."/>
            <person name="Lipun K."/>
        </authorList>
    </citation>
    <scope>NUCLEOTIDE SEQUENCE [LARGE SCALE GENOMIC DNA]</scope>
    <source>
        <strain evidence="9 10">TISTR 2346</strain>
    </source>
</reference>
<evidence type="ECO:0000313" key="9">
    <source>
        <dbReference type="EMBL" id="MPY43576.1"/>
    </source>
</evidence>
<dbReference type="GO" id="GO:0016020">
    <property type="term" value="C:membrane"/>
    <property type="evidence" value="ECO:0007669"/>
    <property type="project" value="UniProtKB-SubCell"/>
</dbReference>
<gene>
    <name evidence="9" type="ORF">FNH04_27820</name>
</gene>
<evidence type="ECO:0000256" key="2">
    <source>
        <dbReference type="ARBA" id="ARBA00022676"/>
    </source>
</evidence>